<dbReference type="InterPro" id="IPR001466">
    <property type="entry name" value="Beta-lactam-related"/>
</dbReference>
<dbReference type="InterPro" id="IPR050789">
    <property type="entry name" value="Diverse_Enzym_Activities"/>
</dbReference>
<feature type="domain" description="Beta-lactamase-related" evidence="1">
    <location>
        <begin position="88"/>
        <end position="382"/>
    </location>
</feature>
<evidence type="ECO:0000313" key="3">
    <source>
        <dbReference type="Proteomes" id="UP001237737"/>
    </source>
</evidence>
<organism evidence="2 3">
    <name type="scientific">Luteibacter jiangsuensis</name>
    <dbReference type="NCBI Taxonomy" id="637577"/>
    <lineage>
        <taxon>Bacteria</taxon>
        <taxon>Pseudomonadati</taxon>
        <taxon>Pseudomonadota</taxon>
        <taxon>Gammaproteobacteria</taxon>
        <taxon>Lysobacterales</taxon>
        <taxon>Rhodanobacteraceae</taxon>
        <taxon>Luteibacter</taxon>
    </lineage>
</organism>
<dbReference type="Proteomes" id="UP001237737">
    <property type="component" value="Unassembled WGS sequence"/>
</dbReference>
<dbReference type="Gene3D" id="3.40.710.10">
    <property type="entry name" value="DD-peptidase/beta-lactamase superfamily"/>
    <property type="match status" value="1"/>
</dbReference>
<dbReference type="PANTHER" id="PTHR43283">
    <property type="entry name" value="BETA-LACTAMASE-RELATED"/>
    <property type="match status" value="1"/>
</dbReference>
<dbReference type="InterPro" id="IPR012338">
    <property type="entry name" value="Beta-lactam/transpept-like"/>
</dbReference>
<dbReference type="SUPFAM" id="SSF56601">
    <property type="entry name" value="beta-lactamase/transpeptidase-like"/>
    <property type="match status" value="1"/>
</dbReference>
<dbReference type="RefSeq" id="WP_306848422.1">
    <property type="nucleotide sequence ID" value="NZ_JAUSSK010000002.1"/>
</dbReference>
<proteinExistence type="predicted"/>
<dbReference type="PANTHER" id="PTHR43283:SF14">
    <property type="entry name" value="BLL8153 PROTEIN"/>
    <property type="match status" value="1"/>
</dbReference>
<gene>
    <name evidence="2" type="ORF">J2T07_001333</name>
</gene>
<name>A0ABT9SXP5_9GAMM</name>
<evidence type="ECO:0000313" key="2">
    <source>
        <dbReference type="EMBL" id="MDQ0009156.1"/>
    </source>
</evidence>
<comment type="caution">
    <text evidence="2">The sequence shown here is derived from an EMBL/GenBank/DDBJ whole genome shotgun (WGS) entry which is preliminary data.</text>
</comment>
<dbReference type="Pfam" id="PF00144">
    <property type="entry name" value="Beta-lactamase"/>
    <property type="match status" value="1"/>
</dbReference>
<accession>A0ABT9SXP5</accession>
<sequence length="397" mass="43220">MNHRSRKWWEPTLPAMGLGLLLALLFLVGCAAPHARRTDVLFWDQAQREAAFRAMETHYASNVVPRGSAHPLPAGAPLSPRFDDGSTLESYMAAHHVAGVMVVEDGRVRLERYGLGAGPATRWTSFSVAKSFTSTLVGAALRDGAIHSLDDKVTRYIPELSAGAYRDVTVRQLLSMTSGVRWNEDYADPKSDVAMMYEGLRQPGVPLLVSYMARLPREFAPGERWVYKTGETDLIGILVTRATGKTLAAYLSEKIWKPYGMAADALWLKDDVDGTEAGGSGVSATLGDYARLGQFLLDGGIAGGKPVLADGWLDDATRTHADIGTPGRGYGYQWWTYDDGSFEGIGIFGQLLHVDPKRRLVIVQLAAWPVATDEAQAKARAAFVRAVNRAFDNAPGH</sequence>
<keyword evidence="3" id="KW-1185">Reference proteome</keyword>
<dbReference type="EMBL" id="JAUSSK010000002">
    <property type="protein sequence ID" value="MDQ0009156.1"/>
    <property type="molecule type" value="Genomic_DNA"/>
</dbReference>
<dbReference type="PROSITE" id="PS51257">
    <property type="entry name" value="PROKAR_LIPOPROTEIN"/>
    <property type="match status" value="1"/>
</dbReference>
<evidence type="ECO:0000259" key="1">
    <source>
        <dbReference type="Pfam" id="PF00144"/>
    </source>
</evidence>
<reference evidence="2 3" key="1">
    <citation type="submission" date="2023-07" db="EMBL/GenBank/DDBJ databases">
        <title>Sorghum-associated microbial communities from plants grown in Nebraska, USA.</title>
        <authorList>
            <person name="Schachtman D."/>
        </authorList>
    </citation>
    <scope>NUCLEOTIDE SEQUENCE [LARGE SCALE GENOMIC DNA]</scope>
    <source>
        <strain evidence="2 3">CC60</strain>
    </source>
</reference>
<protein>
    <submittedName>
        <fullName evidence="2">CubicO group peptidase (Beta-lactamase class C family)</fullName>
    </submittedName>
</protein>